<dbReference type="Pfam" id="PF13715">
    <property type="entry name" value="CarbopepD_reg_2"/>
    <property type="match status" value="1"/>
</dbReference>
<evidence type="ECO:0000256" key="4">
    <source>
        <dbReference type="ARBA" id="ARBA00022692"/>
    </source>
</evidence>
<evidence type="ECO:0000256" key="5">
    <source>
        <dbReference type="ARBA" id="ARBA00023136"/>
    </source>
</evidence>
<gene>
    <name evidence="10" type="ORF">AQPE_0475</name>
</gene>
<evidence type="ECO:0000256" key="6">
    <source>
        <dbReference type="ARBA" id="ARBA00023237"/>
    </source>
</evidence>
<dbReference type="GO" id="GO:0009279">
    <property type="term" value="C:cell outer membrane"/>
    <property type="evidence" value="ECO:0007669"/>
    <property type="project" value="UniProtKB-SubCell"/>
</dbReference>
<comment type="similarity">
    <text evidence="7">Belongs to the TonB-dependent receptor family.</text>
</comment>
<dbReference type="Gene3D" id="2.40.170.20">
    <property type="entry name" value="TonB-dependent receptor, beta-barrel domain"/>
    <property type="match status" value="1"/>
</dbReference>
<evidence type="ECO:0000256" key="3">
    <source>
        <dbReference type="ARBA" id="ARBA00022452"/>
    </source>
</evidence>
<evidence type="ECO:0000256" key="1">
    <source>
        <dbReference type="ARBA" id="ARBA00004571"/>
    </source>
</evidence>
<dbReference type="InterPro" id="IPR018247">
    <property type="entry name" value="EF_Hand_1_Ca_BS"/>
</dbReference>
<dbReference type="NCBIfam" id="TIGR04057">
    <property type="entry name" value="SusC_RagA_signa"/>
    <property type="match status" value="1"/>
</dbReference>
<dbReference type="AlphaFoldDB" id="A0A5K7S441"/>
<dbReference type="InterPro" id="IPR037066">
    <property type="entry name" value="Plug_dom_sf"/>
</dbReference>
<feature type="domain" description="Secretin/TonB short N-terminal" evidence="9">
    <location>
        <begin position="101"/>
        <end position="152"/>
    </location>
</feature>
<dbReference type="InterPro" id="IPR008969">
    <property type="entry name" value="CarboxyPept-like_regulatory"/>
</dbReference>
<keyword evidence="5 7" id="KW-0472">Membrane</keyword>
<feature type="region of interest" description="Disordered" evidence="8">
    <location>
        <begin position="163"/>
        <end position="182"/>
    </location>
</feature>
<dbReference type="InterPro" id="IPR012910">
    <property type="entry name" value="Plug_dom"/>
</dbReference>
<accession>A0A5K7S441</accession>
<proteinExistence type="inferred from homology"/>
<keyword evidence="11" id="KW-1185">Reference proteome</keyword>
<dbReference type="Pfam" id="PF07715">
    <property type="entry name" value="Plug"/>
    <property type="match status" value="1"/>
</dbReference>
<dbReference type="KEGG" id="anf:AQPE_0475"/>
<name>A0A5K7S441_9BACT</name>
<protein>
    <submittedName>
        <fullName evidence="10">TonB-dependent receptor</fullName>
    </submittedName>
</protein>
<dbReference type="RefSeq" id="WP_318349419.1">
    <property type="nucleotide sequence ID" value="NZ_AP018694.1"/>
</dbReference>
<dbReference type="NCBIfam" id="TIGR04056">
    <property type="entry name" value="OMP_RagA_SusC"/>
    <property type="match status" value="1"/>
</dbReference>
<dbReference type="InterPro" id="IPR036942">
    <property type="entry name" value="Beta-barrel_TonB_sf"/>
</dbReference>
<dbReference type="InterPro" id="IPR039426">
    <property type="entry name" value="TonB-dep_rcpt-like"/>
</dbReference>
<evidence type="ECO:0000313" key="10">
    <source>
        <dbReference type="EMBL" id="BBE16338.1"/>
    </source>
</evidence>
<keyword evidence="4 7" id="KW-0812">Transmembrane</keyword>
<dbReference type="SUPFAM" id="SSF56935">
    <property type="entry name" value="Porins"/>
    <property type="match status" value="1"/>
</dbReference>
<keyword evidence="10" id="KW-0675">Receptor</keyword>
<dbReference type="Gene3D" id="2.60.40.1120">
    <property type="entry name" value="Carboxypeptidase-like, regulatory domain"/>
    <property type="match status" value="1"/>
</dbReference>
<dbReference type="Proteomes" id="UP001193389">
    <property type="component" value="Chromosome"/>
</dbReference>
<sequence>MIKEGENRGIRPPPVFKVYQIQFLINKPFKVMKKKRIRQNLCRGCMPKFLLKMKLLSFFILVSAITTLAANSYSQQTKFNISFRSATVREVLQKIEDSSEFIFLYSEKSVDVDRKVDVNVTNQTVDVVLDQLFNGTRNFYEIRNRQISILEKGSTENSYLKIGTESSQQPKSISGKVTDSSGGSLPGVSVVVKGTTTGVITDMDGKYTLSNIPENSILQFSFVGMKTQEVMVSGKTTINMTLIEETIGIEEVVAIGYGTQKKVSLTGSVGSIKGDAMTERPVSNLQQALQGQLPGVTVTDLGGAPGKSNTTIRVRGLTTLGNNNPLIIVDGLEQRLSDINPNDIESISVLKDASSTAIYGSRAANGVMLITTKRAKSGKVSVAYNGFYALEKAINIPQHMGLEDYMHMMNVGDKNAGISPRYTEAYISEYVNAKDRYKYPLPNTWFQTVFSVAPHQSHSLSVSGGSEHIKTRASLRYENQDAIVPNSGSDIKEVRINNDFKVSNKINLITDLNYRSSSYTSLVNDNNIYENIYNRMLHSSLWAVPKYPDGTYGLSPQGHNPLMYAEIGGTSKTIDDYVVGSVKGDWEILKGLKFSTQLAAQIENSATKAFANSYVVRDYYNPTIIKKTVSPNRLDELRSMEREFTINNLLNYSTTIGKHTLNILAGYSQIEHSSNYISAYRQQFYNNDIQSLGQGANDNTKSNGGYDAEWGLRSYFGRINYSFAEKYYFEGNSRYDGSSRFAEKHRYGFYPSFSAGWRLSKETFWKYLDKYVNELKLRGSWGKTGNQAVELYSYFPVLNSVTYTFGGNSAQGYVQQKMADPNLTWETTTQANVGLDAQFLNNKFSLIIDYYRKRTDGILLLLPVPGTFGLTASPQNAGVVDNNGWEISMETRNKWGRLGFIANANININNNKVISLAETGPYLNGSNIDPLFITAEGYAINSFWGYETDGLFQSEEEIRNYPTLVGGTKPGDVKYVDRNNDGVINADDMTYMGDSFPKYTFGGNINLSYRNFSLNLLFQGAADVKTRIAGALVEMGANNAFTHKIYTNNYWTPENTNARFPRPITSDIRNFNSSDRMMINATYLRLKNIQLMYQLPTSLTQKFHIEKVNVYVSSTNLLTFSKLNEWNLDPETPPGRANYYPQIGSTALGININF</sequence>
<dbReference type="FunFam" id="2.170.130.10:FF:000003">
    <property type="entry name" value="SusC/RagA family TonB-linked outer membrane protein"/>
    <property type="match status" value="1"/>
</dbReference>
<evidence type="ECO:0000256" key="2">
    <source>
        <dbReference type="ARBA" id="ARBA00022448"/>
    </source>
</evidence>
<evidence type="ECO:0000259" key="9">
    <source>
        <dbReference type="SMART" id="SM00965"/>
    </source>
</evidence>
<evidence type="ECO:0000256" key="8">
    <source>
        <dbReference type="SAM" id="MobiDB-lite"/>
    </source>
</evidence>
<organism evidence="10 11">
    <name type="scientific">Aquipluma nitroreducens</name>
    <dbReference type="NCBI Taxonomy" id="2010828"/>
    <lineage>
        <taxon>Bacteria</taxon>
        <taxon>Pseudomonadati</taxon>
        <taxon>Bacteroidota</taxon>
        <taxon>Bacteroidia</taxon>
        <taxon>Marinilabiliales</taxon>
        <taxon>Prolixibacteraceae</taxon>
        <taxon>Aquipluma</taxon>
    </lineage>
</organism>
<reference evidence="10" key="1">
    <citation type="journal article" date="2020" name="Int. J. Syst. Evol. Microbiol.">
        <title>Aquipluma nitroreducens gen. nov. sp. nov., a novel facultatively anaerobic bacterium isolated from a freshwater lake.</title>
        <authorList>
            <person name="Watanabe M."/>
            <person name="Kojima H."/>
            <person name="Fukui M."/>
        </authorList>
    </citation>
    <scope>NUCLEOTIDE SEQUENCE</scope>
    <source>
        <strain evidence="10">MeG22</strain>
    </source>
</reference>
<dbReference type="SUPFAM" id="SSF49464">
    <property type="entry name" value="Carboxypeptidase regulatory domain-like"/>
    <property type="match status" value="1"/>
</dbReference>
<dbReference type="SMART" id="SM00965">
    <property type="entry name" value="STN"/>
    <property type="match status" value="1"/>
</dbReference>
<dbReference type="EMBL" id="AP018694">
    <property type="protein sequence ID" value="BBE16338.1"/>
    <property type="molecule type" value="Genomic_DNA"/>
</dbReference>
<dbReference type="Gene3D" id="2.170.130.10">
    <property type="entry name" value="TonB-dependent receptor, plug domain"/>
    <property type="match status" value="1"/>
</dbReference>
<evidence type="ECO:0000256" key="7">
    <source>
        <dbReference type="PROSITE-ProRule" id="PRU01360"/>
    </source>
</evidence>
<evidence type="ECO:0000313" key="11">
    <source>
        <dbReference type="Proteomes" id="UP001193389"/>
    </source>
</evidence>
<dbReference type="InterPro" id="IPR023997">
    <property type="entry name" value="TonB-dep_OMP_SusC/RagA_CS"/>
</dbReference>
<dbReference type="InterPro" id="IPR023996">
    <property type="entry name" value="TonB-dep_OMP_SusC/RagA"/>
</dbReference>
<dbReference type="PROSITE" id="PS52016">
    <property type="entry name" value="TONB_DEPENDENT_REC_3"/>
    <property type="match status" value="1"/>
</dbReference>
<dbReference type="Pfam" id="PF07660">
    <property type="entry name" value="STN"/>
    <property type="match status" value="1"/>
</dbReference>
<comment type="subcellular location">
    <subcellularLocation>
        <location evidence="1 7">Cell outer membrane</location>
        <topology evidence="1 7">Multi-pass membrane protein</topology>
    </subcellularLocation>
</comment>
<keyword evidence="2 7" id="KW-0813">Transport</keyword>
<feature type="compositionally biased region" description="Polar residues" evidence="8">
    <location>
        <begin position="164"/>
        <end position="179"/>
    </location>
</feature>
<keyword evidence="3 7" id="KW-1134">Transmembrane beta strand</keyword>
<dbReference type="InterPro" id="IPR011662">
    <property type="entry name" value="Secretin/TonB_short_N"/>
</dbReference>
<keyword evidence="6 7" id="KW-0998">Cell outer membrane</keyword>
<dbReference type="PROSITE" id="PS00018">
    <property type="entry name" value="EF_HAND_1"/>
    <property type="match status" value="1"/>
</dbReference>
<dbReference type="FunFam" id="2.60.40.1120:FF:000003">
    <property type="entry name" value="Outer membrane protein Omp121"/>
    <property type="match status" value="1"/>
</dbReference>